<feature type="transmembrane region" description="Helical" evidence="2">
    <location>
        <begin position="150"/>
        <end position="171"/>
    </location>
</feature>
<dbReference type="AlphaFoldDB" id="W7XF97"/>
<gene>
    <name evidence="3" type="ORF">TTHERM_001038801</name>
</gene>
<dbReference type="RefSeq" id="XP_012656010.1">
    <property type="nucleotide sequence ID" value="XM_012800556.1"/>
</dbReference>
<keyword evidence="2 3" id="KW-0812">Transmembrane</keyword>
<protein>
    <submittedName>
        <fullName evidence="3">Transmembrane protein, putative</fullName>
    </submittedName>
</protein>
<dbReference type="GeneID" id="24441503"/>
<feature type="transmembrane region" description="Helical" evidence="2">
    <location>
        <begin position="119"/>
        <end position="138"/>
    </location>
</feature>
<dbReference type="KEGG" id="tet:TTHERM_001038801"/>
<feature type="transmembrane region" description="Helical" evidence="2">
    <location>
        <begin position="72"/>
        <end position="99"/>
    </location>
</feature>
<name>W7XF97_TETTS</name>
<feature type="transmembrane region" description="Helical" evidence="2">
    <location>
        <begin position="177"/>
        <end position="205"/>
    </location>
</feature>
<dbReference type="EMBL" id="GG662331">
    <property type="protein sequence ID" value="EWS71444.1"/>
    <property type="molecule type" value="Genomic_DNA"/>
</dbReference>
<dbReference type="Proteomes" id="UP000009168">
    <property type="component" value="Unassembled WGS sequence"/>
</dbReference>
<evidence type="ECO:0000313" key="4">
    <source>
        <dbReference type="Proteomes" id="UP000009168"/>
    </source>
</evidence>
<sequence length="209" mass="24128">MQKKNQSASYQIQSPQTQYQPANQAQNYEYVSQFIQNNSNDKILQSHFINMSQEQNPQQPVIDSTQTCQQCCFGMCCLCCLFVINNFFSITFGVLFYMFQGEPEKYNYCTNESFRKWSLTVSIILFINCGISILKAFEKYVLKQENLSDFLDFCMIIAFVICIIGLTANISSDCGQLYLLAFIFCTFFYILLGLLICIALIIYMVKSSR</sequence>
<keyword evidence="4" id="KW-1185">Reference proteome</keyword>
<accession>W7XF97</accession>
<evidence type="ECO:0000313" key="3">
    <source>
        <dbReference type="EMBL" id="EWS71444.1"/>
    </source>
</evidence>
<organism evidence="3 4">
    <name type="scientific">Tetrahymena thermophila (strain SB210)</name>
    <dbReference type="NCBI Taxonomy" id="312017"/>
    <lineage>
        <taxon>Eukaryota</taxon>
        <taxon>Sar</taxon>
        <taxon>Alveolata</taxon>
        <taxon>Ciliophora</taxon>
        <taxon>Intramacronucleata</taxon>
        <taxon>Oligohymenophorea</taxon>
        <taxon>Hymenostomatida</taxon>
        <taxon>Tetrahymenina</taxon>
        <taxon>Tetrahymenidae</taxon>
        <taxon>Tetrahymena</taxon>
    </lineage>
</organism>
<keyword evidence="2" id="KW-0472">Membrane</keyword>
<evidence type="ECO:0000256" key="2">
    <source>
        <dbReference type="SAM" id="Phobius"/>
    </source>
</evidence>
<dbReference type="InParanoid" id="W7XF97"/>
<feature type="region of interest" description="Disordered" evidence="1">
    <location>
        <begin position="1"/>
        <end position="20"/>
    </location>
</feature>
<reference evidence="4" key="1">
    <citation type="journal article" date="2006" name="PLoS Biol.">
        <title>Macronuclear genome sequence of the ciliate Tetrahymena thermophila, a model eukaryote.</title>
        <authorList>
            <person name="Eisen J.A."/>
            <person name="Coyne R.S."/>
            <person name="Wu M."/>
            <person name="Wu D."/>
            <person name="Thiagarajan M."/>
            <person name="Wortman J.R."/>
            <person name="Badger J.H."/>
            <person name="Ren Q."/>
            <person name="Amedeo P."/>
            <person name="Jones K.M."/>
            <person name="Tallon L.J."/>
            <person name="Delcher A.L."/>
            <person name="Salzberg S.L."/>
            <person name="Silva J.C."/>
            <person name="Haas B.J."/>
            <person name="Majoros W.H."/>
            <person name="Farzad M."/>
            <person name="Carlton J.M."/>
            <person name="Smith R.K. Jr."/>
            <person name="Garg J."/>
            <person name="Pearlman R.E."/>
            <person name="Karrer K.M."/>
            <person name="Sun L."/>
            <person name="Manning G."/>
            <person name="Elde N.C."/>
            <person name="Turkewitz A.P."/>
            <person name="Asai D.J."/>
            <person name="Wilkes D.E."/>
            <person name="Wang Y."/>
            <person name="Cai H."/>
            <person name="Collins K."/>
            <person name="Stewart B.A."/>
            <person name="Lee S.R."/>
            <person name="Wilamowska K."/>
            <person name="Weinberg Z."/>
            <person name="Ruzzo W.L."/>
            <person name="Wloga D."/>
            <person name="Gaertig J."/>
            <person name="Frankel J."/>
            <person name="Tsao C.-C."/>
            <person name="Gorovsky M.A."/>
            <person name="Keeling P.J."/>
            <person name="Waller R.F."/>
            <person name="Patron N.J."/>
            <person name="Cherry J.M."/>
            <person name="Stover N.A."/>
            <person name="Krieger C.J."/>
            <person name="del Toro C."/>
            <person name="Ryder H.F."/>
            <person name="Williamson S.C."/>
            <person name="Barbeau R.A."/>
            <person name="Hamilton E.P."/>
            <person name="Orias E."/>
        </authorList>
    </citation>
    <scope>NUCLEOTIDE SEQUENCE [LARGE SCALE GENOMIC DNA]</scope>
    <source>
        <strain evidence="4">SB210</strain>
    </source>
</reference>
<proteinExistence type="predicted"/>
<evidence type="ECO:0000256" key="1">
    <source>
        <dbReference type="SAM" id="MobiDB-lite"/>
    </source>
</evidence>
<keyword evidence="2" id="KW-1133">Transmembrane helix</keyword>